<dbReference type="AlphaFoldDB" id="A0AAD3N8S0"/>
<protein>
    <submittedName>
        <fullName evidence="2">Uncharacterized protein</fullName>
    </submittedName>
</protein>
<sequence>MRLPESHGNLLITSSSGNLLITSSQVTSSSPSQATSLITSPPSGTSSSPPPPQVTSPHHPPPQVTSLTPPQVILLITSSQVSSPQLFPSGPGNLPHPHSSPDPPPLSTSPSPTSLTMYPSPSLISTSIRPQVTTTTSLLPDDVPSRPHPCPSTTVSSQTTIQASFKPQTCTPVLNSRACSIAKQLSYLGYLGVSEPTCPRDSVSLGSHVWRTPLKWSPWSSPSSTEDPPTPSFPDSHHHGNTYSSPVVPTHPGPSPHYPQTPTISSSWSSNAS</sequence>
<name>A0AAD3N8S0_LATJO</name>
<dbReference type="EMBL" id="BRZM01000122">
    <property type="protein sequence ID" value="GLD67975.1"/>
    <property type="molecule type" value="Genomic_DNA"/>
</dbReference>
<feature type="compositionally biased region" description="Pro residues" evidence="1">
    <location>
        <begin position="48"/>
        <end position="63"/>
    </location>
</feature>
<evidence type="ECO:0000313" key="2">
    <source>
        <dbReference type="EMBL" id="GLD67975.1"/>
    </source>
</evidence>
<proteinExistence type="predicted"/>
<feature type="region of interest" description="Disordered" evidence="1">
    <location>
        <begin position="217"/>
        <end position="273"/>
    </location>
</feature>
<reference evidence="2" key="1">
    <citation type="submission" date="2022-08" db="EMBL/GenBank/DDBJ databases">
        <title>Genome sequencing of akame (Lates japonicus).</title>
        <authorList>
            <person name="Hashiguchi Y."/>
            <person name="Takahashi H."/>
        </authorList>
    </citation>
    <scope>NUCLEOTIDE SEQUENCE</scope>
    <source>
        <strain evidence="2">Kochi</strain>
    </source>
</reference>
<keyword evidence="3" id="KW-1185">Reference proteome</keyword>
<feature type="compositionally biased region" description="Pro residues" evidence="1">
    <location>
        <begin position="249"/>
        <end position="259"/>
    </location>
</feature>
<organism evidence="2 3">
    <name type="scientific">Lates japonicus</name>
    <name type="common">Japanese lates</name>
    <dbReference type="NCBI Taxonomy" id="270547"/>
    <lineage>
        <taxon>Eukaryota</taxon>
        <taxon>Metazoa</taxon>
        <taxon>Chordata</taxon>
        <taxon>Craniata</taxon>
        <taxon>Vertebrata</taxon>
        <taxon>Euteleostomi</taxon>
        <taxon>Actinopterygii</taxon>
        <taxon>Neopterygii</taxon>
        <taxon>Teleostei</taxon>
        <taxon>Neoteleostei</taxon>
        <taxon>Acanthomorphata</taxon>
        <taxon>Carangaria</taxon>
        <taxon>Carangaria incertae sedis</taxon>
        <taxon>Centropomidae</taxon>
        <taxon>Lates</taxon>
    </lineage>
</organism>
<comment type="caution">
    <text evidence="2">The sequence shown here is derived from an EMBL/GenBank/DDBJ whole genome shotgun (WGS) entry which is preliminary data.</text>
</comment>
<evidence type="ECO:0000256" key="1">
    <source>
        <dbReference type="SAM" id="MobiDB-lite"/>
    </source>
</evidence>
<dbReference type="Proteomes" id="UP001279410">
    <property type="component" value="Unassembled WGS sequence"/>
</dbReference>
<feature type="compositionally biased region" description="Pro residues" evidence="1">
    <location>
        <begin position="98"/>
        <end position="107"/>
    </location>
</feature>
<feature type="region of interest" description="Disordered" evidence="1">
    <location>
        <begin position="82"/>
        <end position="114"/>
    </location>
</feature>
<evidence type="ECO:0000313" key="3">
    <source>
        <dbReference type="Proteomes" id="UP001279410"/>
    </source>
</evidence>
<feature type="region of interest" description="Disordered" evidence="1">
    <location>
        <begin position="137"/>
        <end position="156"/>
    </location>
</feature>
<feature type="region of interest" description="Disordered" evidence="1">
    <location>
        <begin position="23"/>
        <end position="67"/>
    </location>
</feature>
<feature type="compositionally biased region" description="Low complexity" evidence="1">
    <location>
        <begin position="217"/>
        <end position="227"/>
    </location>
</feature>
<feature type="compositionally biased region" description="Low complexity" evidence="1">
    <location>
        <begin position="23"/>
        <end position="47"/>
    </location>
</feature>
<gene>
    <name evidence="2" type="ORF">AKAME5_001929800</name>
</gene>
<accession>A0AAD3N8S0</accession>
<feature type="compositionally biased region" description="Polar residues" evidence="1">
    <location>
        <begin position="260"/>
        <end position="273"/>
    </location>
</feature>